<proteinExistence type="predicted"/>
<sequence length="170" mass="18225">MMRLTRVFAVATRRAPVRAVVRPSMTTPKLTAVPKLTVAKTGKPAGANSYARFYSALCKNGAVRGRHSMRETAKLWRATGKVVGVKNRVAAALKLTKRKGGVKAHTGMKGKKPKSGGKKVGKKVGKKTAKTVKTSKPAAALRKAMKKVTKKVAKKKAVKKVTVSPLPTFH</sequence>
<organism evidence="2 3">
    <name type="scientific">Trypanosoma theileri</name>
    <dbReference type="NCBI Taxonomy" id="67003"/>
    <lineage>
        <taxon>Eukaryota</taxon>
        <taxon>Discoba</taxon>
        <taxon>Euglenozoa</taxon>
        <taxon>Kinetoplastea</taxon>
        <taxon>Metakinetoplastina</taxon>
        <taxon>Trypanosomatida</taxon>
        <taxon>Trypanosomatidae</taxon>
        <taxon>Trypanosoma</taxon>
    </lineage>
</organism>
<gene>
    <name evidence="2" type="ORF">TM35_000342430</name>
</gene>
<evidence type="ECO:0000313" key="2">
    <source>
        <dbReference type="EMBL" id="ORC85631.1"/>
    </source>
</evidence>
<dbReference type="EMBL" id="NBCO01000034">
    <property type="protein sequence ID" value="ORC85631.1"/>
    <property type="molecule type" value="Genomic_DNA"/>
</dbReference>
<dbReference type="GeneID" id="39988921"/>
<evidence type="ECO:0000313" key="3">
    <source>
        <dbReference type="Proteomes" id="UP000192257"/>
    </source>
</evidence>
<name>A0A1X0NM40_9TRYP</name>
<reference evidence="2 3" key="1">
    <citation type="submission" date="2017-03" db="EMBL/GenBank/DDBJ databases">
        <title>An alternative strategy for trypanosome survival in the mammalian bloodstream revealed through genome and transcriptome analysis of the ubiquitous bovine parasite Trypanosoma (Megatrypanum) theileri.</title>
        <authorList>
            <person name="Kelly S."/>
            <person name="Ivens A."/>
            <person name="Mott A."/>
            <person name="O'Neill E."/>
            <person name="Emms D."/>
            <person name="Macleod O."/>
            <person name="Voorheis P."/>
            <person name="Matthews J."/>
            <person name="Matthews K."/>
            <person name="Carrington M."/>
        </authorList>
    </citation>
    <scope>NUCLEOTIDE SEQUENCE [LARGE SCALE GENOMIC DNA]</scope>
    <source>
        <strain evidence="2">Edinburgh</strain>
    </source>
</reference>
<evidence type="ECO:0000256" key="1">
    <source>
        <dbReference type="SAM" id="MobiDB-lite"/>
    </source>
</evidence>
<dbReference type="RefSeq" id="XP_028879697.1">
    <property type="nucleotide sequence ID" value="XM_029029141.1"/>
</dbReference>
<dbReference type="AlphaFoldDB" id="A0A1X0NM40"/>
<feature type="compositionally biased region" description="Basic residues" evidence="1">
    <location>
        <begin position="99"/>
        <end position="130"/>
    </location>
</feature>
<dbReference type="Proteomes" id="UP000192257">
    <property type="component" value="Unassembled WGS sequence"/>
</dbReference>
<accession>A0A1X0NM40</accession>
<dbReference type="VEuPathDB" id="TriTrypDB:TM35_000342430"/>
<feature type="region of interest" description="Disordered" evidence="1">
    <location>
        <begin position="99"/>
        <end position="142"/>
    </location>
</feature>
<protein>
    <submittedName>
        <fullName evidence="2">Uncharacterized protein</fullName>
    </submittedName>
</protein>
<dbReference type="OrthoDB" id="10588296at2759"/>
<keyword evidence="3" id="KW-1185">Reference proteome</keyword>
<comment type="caution">
    <text evidence="2">The sequence shown here is derived from an EMBL/GenBank/DDBJ whole genome shotgun (WGS) entry which is preliminary data.</text>
</comment>